<dbReference type="Pfam" id="PF08719">
    <property type="entry name" value="NADAR"/>
    <property type="match status" value="1"/>
</dbReference>
<dbReference type="InterPro" id="IPR037238">
    <property type="entry name" value="YbiA-like_sf"/>
</dbReference>
<dbReference type="InterPro" id="IPR012816">
    <property type="entry name" value="NADAR"/>
</dbReference>
<sequence>MTRQSTGHPPSVKALGRKVANFAEPTRTQHREAVVRRGNAPKFTAAVVEDGFRMGGGKEMLLRTGEHEIVGASPCDAIWVGSIGGRICSGSSRPGDMFLSPLHGIGRACHDYDLSSLSRHSFSPPSYTHRPRPVEAQQSGVVWGAMQLVPSPLLPSLLLQIPASSARMQILYKY</sequence>
<protein>
    <recommendedName>
        <fullName evidence="1">NADAR domain-containing protein</fullName>
    </recommendedName>
</protein>
<dbReference type="AlphaFoldDB" id="A0A2S4L940"/>
<feature type="domain" description="NADAR" evidence="1">
    <location>
        <begin position="5"/>
        <end position="79"/>
    </location>
</feature>
<evidence type="ECO:0000313" key="2">
    <source>
        <dbReference type="EMBL" id="POR38952.1"/>
    </source>
</evidence>
<keyword evidence="3" id="KW-1185">Reference proteome</keyword>
<reference evidence="2 3" key="1">
    <citation type="submission" date="2018-01" db="EMBL/GenBank/DDBJ databases">
        <title>Harnessing the power of phylogenomics to disentangle the directionality and signatures of interkingdom host jumping in the parasitic fungal genus Tolypocladium.</title>
        <authorList>
            <person name="Quandt C.A."/>
            <person name="Patterson W."/>
            <person name="Spatafora J.W."/>
        </authorList>
    </citation>
    <scope>NUCLEOTIDE SEQUENCE [LARGE SCALE GENOMIC DNA]</scope>
    <source>
        <strain evidence="2 3">NRBC 100945</strain>
    </source>
</reference>
<dbReference type="Gene3D" id="1.10.357.40">
    <property type="entry name" value="YbiA-like"/>
    <property type="match status" value="1"/>
</dbReference>
<name>A0A2S4L940_9HYPO</name>
<dbReference type="Proteomes" id="UP000237481">
    <property type="component" value="Unassembled WGS sequence"/>
</dbReference>
<comment type="caution">
    <text evidence="2">The sequence shown here is derived from an EMBL/GenBank/DDBJ whole genome shotgun (WGS) entry which is preliminary data.</text>
</comment>
<dbReference type="OrthoDB" id="206452at2759"/>
<dbReference type="STRING" id="94208.A0A2S4L940"/>
<dbReference type="CDD" id="cd15457">
    <property type="entry name" value="NADAR"/>
    <property type="match status" value="1"/>
</dbReference>
<evidence type="ECO:0000313" key="3">
    <source>
        <dbReference type="Proteomes" id="UP000237481"/>
    </source>
</evidence>
<proteinExistence type="predicted"/>
<dbReference type="EMBL" id="PKSG01000085">
    <property type="protein sequence ID" value="POR38952.1"/>
    <property type="molecule type" value="Genomic_DNA"/>
</dbReference>
<dbReference type="SUPFAM" id="SSF143990">
    <property type="entry name" value="YbiA-like"/>
    <property type="match status" value="1"/>
</dbReference>
<accession>A0A2S4L940</accession>
<evidence type="ECO:0000259" key="1">
    <source>
        <dbReference type="Pfam" id="PF08719"/>
    </source>
</evidence>
<organism evidence="2 3">
    <name type="scientific">Tolypocladium paradoxum</name>
    <dbReference type="NCBI Taxonomy" id="94208"/>
    <lineage>
        <taxon>Eukaryota</taxon>
        <taxon>Fungi</taxon>
        <taxon>Dikarya</taxon>
        <taxon>Ascomycota</taxon>
        <taxon>Pezizomycotina</taxon>
        <taxon>Sordariomycetes</taxon>
        <taxon>Hypocreomycetidae</taxon>
        <taxon>Hypocreales</taxon>
        <taxon>Ophiocordycipitaceae</taxon>
        <taxon>Tolypocladium</taxon>
    </lineage>
</organism>
<gene>
    <name evidence="2" type="ORF">TPAR_00860</name>
</gene>